<name>A0AAV6WDX2_9LAMI</name>
<protein>
    <submittedName>
        <fullName evidence="1">Uncharacterized protein</fullName>
    </submittedName>
</protein>
<dbReference type="Proteomes" id="UP000826271">
    <property type="component" value="Unassembled WGS sequence"/>
</dbReference>
<evidence type="ECO:0000313" key="2">
    <source>
        <dbReference type="Proteomes" id="UP000826271"/>
    </source>
</evidence>
<accession>A0AAV6WDX2</accession>
<evidence type="ECO:0000313" key="1">
    <source>
        <dbReference type="EMBL" id="KAG8368289.1"/>
    </source>
</evidence>
<reference evidence="1" key="1">
    <citation type="submission" date="2019-10" db="EMBL/GenBank/DDBJ databases">
        <authorList>
            <person name="Zhang R."/>
            <person name="Pan Y."/>
            <person name="Wang J."/>
            <person name="Ma R."/>
            <person name="Yu S."/>
        </authorList>
    </citation>
    <scope>NUCLEOTIDE SEQUENCE</scope>
    <source>
        <strain evidence="1">LA-IB0</strain>
        <tissue evidence="1">Leaf</tissue>
    </source>
</reference>
<keyword evidence="2" id="KW-1185">Reference proteome</keyword>
<dbReference type="AlphaFoldDB" id="A0AAV6WDX2"/>
<organism evidence="1 2">
    <name type="scientific">Buddleja alternifolia</name>
    <dbReference type="NCBI Taxonomy" id="168488"/>
    <lineage>
        <taxon>Eukaryota</taxon>
        <taxon>Viridiplantae</taxon>
        <taxon>Streptophyta</taxon>
        <taxon>Embryophyta</taxon>
        <taxon>Tracheophyta</taxon>
        <taxon>Spermatophyta</taxon>
        <taxon>Magnoliopsida</taxon>
        <taxon>eudicotyledons</taxon>
        <taxon>Gunneridae</taxon>
        <taxon>Pentapetalae</taxon>
        <taxon>asterids</taxon>
        <taxon>lamiids</taxon>
        <taxon>Lamiales</taxon>
        <taxon>Scrophulariaceae</taxon>
        <taxon>Buddlejeae</taxon>
        <taxon>Buddleja</taxon>
    </lineage>
</organism>
<sequence>MEFDELVAAMGGDEVLQPGEVYFELPLRWRYHRLQVEDMAALAMKAGIAISSSGGGGGDEIISCGCCGSRKIEPMNLMFSEKERPLLAVDGGGGGGGGGSKGHKFVAKLSAIVEE</sequence>
<comment type="caution">
    <text evidence="1">The sequence shown here is derived from an EMBL/GenBank/DDBJ whole genome shotgun (WGS) entry which is preliminary data.</text>
</comment>
<dbReference type="EMBL" id="WHWC01000015">
    <property type="protein sequence ID" value="KAG8368289.1"/>
    <property type="molecule type" value="Genomic_DNA"/>
</dbReference>
<gene>
    <name evidence="1" type="ORF">BUALT_Bualt15G0029800</name>
</gene>
<proteinExistence type="predicted"/>